<dbReference type="PANTHER" id="PTHR43881:SF5">
    <property type="entry name" value="GAMMA-GLUTAMYLTRANSPEPTIDASE"/>
    <property type="match status" value="1"/>
</dbReference>
<accession>A0ABN0V0D9</accession>
<keyword evidence="2" id="KW-1185">Reference proteome</keyword>
<dbReference type="InterPro" id="IPR029055">
    <property type="entry name" value="Ntn_hydrolases_N"/>
</dbReference>
<dbReference type="EMBL" id="BAAAGX010000028">
    <property type="protein sequence ID" value="GAA0269050.1"/>
    <property type="molecule type" value="Genomic_DNA"/>
</dbReference>
<sequence length="456" mass="46417">MAAAAALAVAYPHQCSAGGDLVALVRSADGETRAVLSIGAAAAGIDLTGHQRMPFSGPLTITVPGVVAGWARIAALGARLPLADLLAPAIALATDGVAVSAGLRRATADRLDAVRTDPGLSELLLDAAGDPRDVLYQPALAATLRAVADDWTSFYRGRLAERLVAGLARLGSPLGTADLAAHEPEVAEPLSTTVGAATWYAAPPPTQGATLLAVLGSPDPLTDARRARAARDALLGDPRGGPVDVDALRLRTPAAISATEAGERPRGDTVAVTAVGADGTAVTLIQSVFQSFGSGLLEPTTGVVLHNRGASFTLRTGHPGRVRPGMRPPHTLCPSLAVAPGTVVALGCQGGRSQAWILAQVAADVLDADDLAALVARPRWVIGSHEIDRDADTLLLEPGTPDADRLVRVATELGLAVETTPEAHDDAGHVQVARLRSGAVDAAGDPRADGYGTTLV</sequence>
<name>A0ABN0V0D9_9ACTN</name>
<gene>
    <name evidence="1" type="ORF">GCM10009539_65220</name>
</gene>
<dbReference type="Proteomes" id="UP001500967">
    <property type="component" value="Unassembled WGS sequence"/>
</dbReference>
<dbReference type="PANTHER" id="PTHR43881">
    <property type="entry name" value="GAMMA-GLUTAMYLTRANSPEPTIDASE (AFU_ORTHOLOGUE AFUA_4G13580)"/>
    <property type="match status" value="1"/>
</dbReference>
<dbReference type="SUPFAM" id="SSF56235">
    <property type="entry name" value="N-terminal nucleophile aminohydrolases (Ntn hydrolases)"/>
    <property type="match status" value="1"/>
</dbReference>
<organism evidence="1 2">
    <name type="scientific">Cryptosporangium japonicum</name>
    <dbReference type="NCBI Taxonomy" id="80872"/>
    <lineage>
        <taxon>Bacteria</taxon>
        <taxon>Bacillati</taxon>
        <taxon>Actinomycetota</taxon>
        <taxon>Actinomycetes</taxon>
        <taxon>Cryptosporangiales</taxon>
        <taxon>Cryptosporangiaceae</taxon>
        <taxon>Cryptosporangium</taxon>
    </lineage>
</organism>
<protein>
    <submittedName>
        <fullName evidence="1">Gamma-glutamyltransferase</fullName>
    </submittedName>
</protein>
<dbReference type="PRINTS" id="PR01210">
    <property type="entry name" value="GGTRANSPTASE"/>
</dbReference>
<reference evidence="1 2" key="1">
    <citation type="journal article" date="2019" name="Int. J. Syst. Evol. Microbiol.">
        <title>The Global Catalogue of Microorganisms (GCM) 10K type strain sequencing project: providing services to taxonomists for standard genome sequencing and annotation.</title>
        <authorList>
            <consortium name="The Broad Institute Genomics Platform"/>
            <consortium name="The Broad Institute Genome Sequencing Center for Infectious Disease"/>
            <person name="Wu L."/>
            <person name="Ma J."/>
        </authorList>
    </citation>
    <scope>NUCLEOTIDE SEQUENCE [LARGE SCALE GENOMIC DNA]</scope>
    <source>
        <strain evidence="1 2">JCM 10425</strain>
    </source>
</reference>
<evidence type="ECO:0000313" key="1">
    <source>
        <dbReference type="EMBL" id="GAA0269050.1"/>
    </source>
</evidence>
<comment type="caution">
    <text evidence="1">The sequence shown here is derived from an EMBL/GenBank/DDBJ whole genome shotgun (WGS) entry which is preliminary data.</text>
</comment>
<dbReference type="Pfam" id="PF01019">
    <property type="entry name" value="G_glu_transpept"/>
    <property type="match status" value="2"/>
</dbReference>
<evidence type="ECO:0000313" key="2">
    <source>
        <dbReference type="Proteomes" id="UP001500967"/>
    </source>
</evidence>
<dbReference type="InterPro" id="IPR052896">
    <property type="entry name" value="GGT-like_enzyme"/>
</dbReference>
<proteinExistence type="predicted"/>
<dbReference type="InterPro" id="IPR043137">
    <property type="entry name" value="GGT_ssub_C"/>
</dbReference>
<dbReference type="Gene3D" id="3.60.20.40">
    <property type="match status" value="1"/>
</dbReference>